<keyword evidence="2" id="KW-1185">Reference proteome</keyword>
<organism evidence="1 2">
    <name type="scientific">Aspergillus tanneri</name>
    <dbReference type="NCBI Taxonomy" id="1220188"/>
    <lineage>
        <taxon>Eukaryota</taxon>
        <taxon>Fungi</taxon>
        <taxon>Dikarya</taxon>
        <taxon>Ascomycota</taxon>
        <taxon>Pezizomycotina</taxon>
        <taxon>Eurotiomycetes</taxon>
        <taxon>Eurotiomycetidae</taxon>
        <taxon>Eurotiales</taxon>
        <taxon>Aspergillaceae</taxon>
        <taxon>Aspergillus</taxon>
        <taxon>Aspergillus subgen. Circumdati</taxon>
    </lineage>
</organism>
<accession>A0A4S3IZR2</accession>
<name>A0A4S3IZR2_9EURO</name>
<comment type="caution">
    <text evidence="1">The sequence shown here is derived from an EMBL/GenBank/DDBJ whole genome shotgun (WGS) entry which is preliminary data.</text>
</comment>
<gene>
    <name evidence="1" type="ORF">EYZ11_012625</name>
</gene>
<proteinExistence type="predicted"/>
<sequence>MGGCEWLGEPINNRESGAQGCLDLGKFQSLVVSGRLDFMA</sequence>
<evidence type="ECO:0000313" key="1">
    <source>
        <dbReference type="EMBL" id="THC87926.1"/>
    </source>
</evidence>
<dbReference type="Proteomes" id="UP000308092">
    <property type="component" value="Unassembled WGS sequence"/>
</dbReference>
<dbReference type="EMBL" id="SOSA01000992">
    <property type="protein sequence ID" value="THC87926.1"/>
    <property type="molecule type" value="Genomic_DNA"/>
</dbReference>
<reference evidence="1 2" key="1">
    <citation type="submission" date="2019-03" db="EMBL/GenBank/DDBJ databases">
        <title>The genome sequence of a newly discovered highly antifungal drug resistant Aspergillus species, Aspergillus tanneri NIH 1004.</title>
        <authorList>
            <person name="Mounaud S."/>
            <person name="Singh I."/>
            <person name="Joardar V."/>
            <person name="Pakala S."/>
            <person name="Pakala S."/>
            <person name="Venepally P."/>
            <person name="Hoover J."/>
            <person name="Nierman W."/>
            <person name="Chung J."/>
            <person name="Losada L."/>
        </authorList>
    </citation>
    <scope>NUCLEOTIDE SEQUENCE [LARGE SCALE GENOMIC DNA]</scope>
    <source>
        <strain evidence="1 2">NIH1004</strain>
    </source>
</reference>
<protein>
    <submittedName>
        <fullName evidence="1">Uncharacterized protein</fullName>
    </submittedName>
</protein>
<evidence type="ECO:0000313" key="2">
    <source>
        <dbReference type="Proteomes" id="UP000308092"/>
    </source>
</evidence>
<dbReference type="VEuPathDB" id="FungiDB:EYZ11_012625"/>
<dbReference type="AlphaFoldDB" id="A0A4S3IZR2"/>